<comment type="similarity">
    <text evidence="1">Belongs to the AHA1 family.</text>
</comment>
<sequence length="356" mass="39204">MAKLGEGDARWIVSERDDGRNVNHWHWAERDVTGWAKGRLTALLRGLEVRSADGTARCWTTEVESLEGDATLYNRKGTLKTIHDFRVTVKWLGQVDGTADEIKGTAQFDLYDDSPEVVFHCEDFSDAALKCKGLWKDAGQAVFGSPSATFVRELTAGADLAEGMEVTAPSATTSAGINKQPQSDSADVCVSKPPDSVVSNIEEKPTTTSLQQQDTSKPTGVVTRDIAIVDEFYASPMDLYQALMDPQRVSGYTQRSAQISDKVGGSFSIRDGRITGTNIALSPGEKIVQKWRLISFPAGHYSKASISIRRKDDQTELKLIHTGVPDSCAHATEYEWRVEIFQRMKLVLGYGSARFF</sequence>
<dbReference type="EMBL" id="HBGH01018312">
    <property type="protein sequence ID" value="CAD9238080.1"/>
    <property type="molecule type" value="Transcribed_RNA"/>
</dbReference>
<dbReference type="SMART" id="SM01000">
    <property type="entry name" value="Aha1_N"/>
    <property type="match status" value="1"/>
</dbReference>
<dbReference type="CDD" id="cd08892">
    <property type="entry name" value="SRPBCC_Aha1"/>
    <property type="match status" value="1"/>
</dbReference>
<dbReference type="GO" id="GO:0001671">
    <property type="term" value="F:ATPase activator activity"/>
    <property type="evidence" value="ECO:0007669"/>
    <property type="project" value="InterPro"/>
</dbReference>
<dbReference type="PANTHER" id="PTHR13009:SF22">
    <property type="entry name" value="LD43819P"/>
    <property type="match status" value="1"/>
</dbReference>
<proteinExistence type="inferred from homology"/>
<dbReference type="InterPro" id="IPR015310">
    <property type="entry name" value="AHSA1-like_N"/>
</dbReference>
<evidence type="ECO:0000313" key="4">
    <source>
        <dbReference type="EMBL" id="CAD9238080.1"/>
    </source>
</evidence>
<feature type="domain" description="Activator of Hsp90 ATPase AHSA1-like N-terminal" evidence="3">
    <location>
        <begin position="29"/>
        <end position="158"/>
    </location>
</feature>
<evidence type="ECO:0000256" key="2">
    <source>
        <dbReference type="SAM" id="MobiDB-lite"/>
    </source>
</evidence>
<dbReference type="InterPro" id="IPR023393">
    <property type="entry name" value="START-like_dom_sf"/>
</dbReference>
<dbReference type="Gene3D" id="3.15.10.20">
    <property type="entry name" value="Activator of Hsp90 ATPase Aha1, N-terminal domain"/>
    <property type="match status" value="1"/>
</dbReference>
<evidence type="ECO:0000256" key="1">
    <source>
        <dbReference type="ARBA" id="ARBA00006817"/>
    </source>
</evidence>
<accession>A0A6T6DA55</accession>
<reference evidence="5" key="1">
    <citation type="submission" date="2021-01" db="EMBL/GenBank/DDBJ databases">
        <authorList>
            <person name="Corre E."/>
            <person name="Pelletier E."/>
            <person name="Niang G."/>
            <person name="Scheremetjew M."/>
            <person name="Finn R."/>
            <person name="Kale V."/>
            <person name="Holt S."/>
            <person name="Cochrane G."/>
            <person name="Meng A."/>
            <person name="Brown T."/>
            <person name="Cohen L."/>
        </authorList>
    </citation>
    <scope>NUCLEOTIDE SEQUENCE</scope>
    <source>
        <strain evidence="5">SAG 36.94</strain>
    </source>
</reference>
<dbReference type="GO" id="GO:0005829">
    <property type="term" value="C:cytosol"/>
    <property type="evidence" value="ECO:0007669"/>
    <property type="project" value="TreeGrafter"/>
</dbReference>
<organism evidence="5">
    <name type="scientific">Compsopogon caeruleus</name>
    <dbReference type="NCBI Taxonomy" id="31354"/>
    <lineage>
        <taxon>Eukaryota</taxon>
        <taxon>Rhodophyta</taxon>
        <taxon>Compsopogonophyceae</taxon>
        <taxon>Compsopogonales</taxon>
        <taxon>Compsopogonaceae</taxon>
        <taxon>Compsopogon</taxon>
    </lineage>
</organism>
<name>A0A6T6DA55_9RHOD</name>
<dbReference type="EMBL" id="HBGH01018313">
    <property type="protein sequence ID" value="CAD9238081.1"/>
    <property type="molecule type" value="Transcribed_RNA"/>
</dbReference>
<feature type="compositionally biased region" description="Polar residues" evidence="2">
    <location>
        <begin position="206"/>
        <end position="217"/>
    </location>
</feature>
<gene>
    <name evidence="4" type="ORF">CCAE0312_LOCUS10182</name>
    <name evidence="5" type="ORF">CCAE0312_LOCUS10183</name>
</gene>
<dbReference type="Gene3D" id="3.30.530.20">
    <property type="match status" value="1"/>
</dbReference>
<evidence type="ECO:0000313" key="5">
    <source>
        <dbReference type="EMBL" id="CAD9238081.1"/>
    </source>
</evidence>
<dbReference type="InterPro" id="IPR036338">
    <property type="entry name" value="Aha1"/>
</dbReference>
<dbReference type="GO" id="GO:0051087">
    <property type="term" value="F:protein-folding chaperone binding"/>
    <property type="evidence" value="ECO:0007669"/>
    <property type="project" value="InterPro"/>
</dbReference>
<feature type="region of interest" description="Disordered" evidence="2">
    <location>
        <begin position="171"/>
        <end position="217"/>
    </location>
</feature>
<dbReference type="InterPro" id="IPR013538">
    <property type="entry name" value="ASHA1/2-like_C"/>
</dbReference>
<protein>
    <recommendedName>
        <fullName evidence="3">Activator of Hsp90 ATPase AHSA1-like N-terminal domain-containing protein</fullName>
    </recommendedName>
</protein>
<evidence type="ECO:0000259" key="3">
    <source>
        <dbReference type="SMART" id="SM01000"/>
    </source>
</evidence>
<dbReference type="Pfam" id="PF09229">
    <property type="entry name" value="Aha1_N"/>
    <property type="match status" value="1"/>
</dbReference>
<dbReference type="SUPFAM" id="SSF55961">
    <property type="entry name" value="Bet v1-like"/>
    <property type="match status" value="1"/>
</dbReference>
<dbReference type="AlphaFoldDB" id="A0A6T6DA55"/>
<dbReference type="SUPFAM" id="SSF103111">
    <property type="entry name" value="Activator of Hsp90 ATPase, Aha1"/>
    <property type="match status" value="1"/>
</dbReference>
<dbReference type="GO" id="GO:0006457">
    <property type="term" value="P:protein folding"/>
    <property type="evidence" value="ECO:0007669"/>
    <property type="project" value="TreeGrafter"/>
</dbReference>
<dbReference type="PANTHER" id="PTHR13009">
    <property type="entry name" value="HEAT SHOCK PROTEIN 90 HSP90 CO-CHAPERONE AHA-1"/>
    <property type="match status" value="1"/>
</dbReference>
<dbReference type="Pfam" id="PF08327">
    <property type="entry name" value="AHSA1"/>
    <property type="match status" value="1"/>
</dbReference>
<feature type="compositionally biased region" description="Polar residues" evidence="2">
    <location>
        <begin position="171"/>
        <end position="185"/>
    </location>
</feature>